<reference evidence="1 2" key="1">
    <citation type="submission" date="2018-05" db="EMBL/GenBank/DDBJ databases">
        <title>Leucothrix arctica sp. nov., isolated from Arctic seawater.</title>
        <authorList>
            <person name="Choi A."/>
            <person name="Baek K."/>
        </authorList>
    </citation>
    <scope>NUCLEOTIDE SEQUENCE [LARGE SCALE GENOMIC DNA]</scope>
    <source>
        <strain evidence="1 2">IMCC9719</strain>
    </source>
</reference>
<dbReference type="EMBL" id="QGKL01000030">
    <property type="protein sequence ID" value="PWQ96035.1"/>
    <property type="molecule type" value="Genomic_DNA"/>
</dbReference>
<organism evidence="1 2">
    <name type="scientific">Leucothrix arctica</name>
    <dbReference type="NCBI Taxonomy" id="1481894"/>
    <lineage>
        <taxon>Bacteria</taxon>
        <taxon>Pseudomonadati</taxon>
        <taxon>Pseudomonadota</taxon>
        <taxon>Gammaproteobacteria</taxon>
        <taxon>Thiotrichales</taxon>
        <taxon>Thiotrichaceae</taxon>
        <taxon>Leucothrix</taxon>
    </lineage>
</organism>
<accession>A0A317CBG4</accession>
<proteinExistence type="predicted"/>
<protein>
    <submittedName>
        <fullName evidence="1">Uncharacterized protein</fullName>
    </submittedName>
</protein>
<dbReference type="AlphaFoldDB" id="A0A317CBG4"/>
<dbReference type="Proteomes" id="UP000245506">
    <property type="component" value="Unassembled WGS sequence"/>
</dbReference>
<comment type="caution">
    <text evidence="1">The sequence shown here is derived from an EMBL/GenBank/DDBJ whole genome shotgun (WGS) entry which is preliminary data.</text>
</comment>
<name>A0A317CBG4_9GAMM</name>
<sequence length="108" mass="11844">MLATPLYNAARMQFWEPVEAKQTIWKNAFKSDNVPGSVGGQVGGQIELNKNASELATYAVKAVCVRKFYSGSGKSRSLKEDLVWEGNTFANYCSLGKVDCIEFGVDVL</sequence>
<keyword evidence="2" id="KW-1185">Reference proteome</keyword>
<evidence type="ECO:0000313" key="1">
    <source>
        <dbReference type="EMBL" id="PWQ96035.1"/>
    </source>
</evidence>
<evidence type="ECO:0000313" key="2">
    <source>
        <dbReference type="Proteomes" id="UP000245506"/>
    </source>
</evidence>
<gene>
    <name evidence="1" type="ORF">DKT75_10680</name>
</gene>